<evidence type="ECO:0000313" key="1">
    <source>
        <dbReference type="EMBL" id="VVC25305.1"/>
    </source>
</evidence>
<evidence type="ECO:0000313" key="2">
    <source>
        <dbReference type="Proteomes" id="UP000325440"/>
    </source>
</evidence>
<protein>
    <submittedName>
        <fullName evidence="1">Uncharacterized protein</fullName>
    </submittedName>
</protein>
<gene>
    <name evidence="1" type="ORF">CINCED_3A021272</name>
</gene>
<name>A0A5E4M2L7_9HEMI</name>
<keyword evidence="2" id="KW-1185">Reference proteome</keyword>
<dbReference type="Proteomes" id="UP000325440">
    <property type="component" value="Unassembled WGS sequence"/>
</dbReference>
<dbReference type="AlphaFoldDB" id="A0A5E4M2L7"/>
<organism evidence="1 2">
    <name type="scientific">Cinara cedri</name>
    <dbReference type="NCBI Taxonomy" id="506608"/>
    <lineage>
        <taxon>Eukaryota</taxon>
        <taxon>Metazoa</taxon>
        <taxon>Ecdysozoa</taxon>
        <taxon>Arthropoda</taxon>
        <taxon>Hexapoda</taxon>
        <taxon>Insecta</taxon>
        <taxon>Pterygota</taxon>
        <taxon>Neoptera</taxon>
        <taxon>Paraneoptera</taxon>
        <taxon>Hemiptera</taxon>
        <taxon>Sternorrhyncha</taxon>
        <taxon>Aphidomorpha</taxon>
        <taxon>Aphidoidea</taxon>
        <taxon>Aphididae</taxon>
        <taxon>Lachninae</taxon>
        <taxon>Cinara</taxon>
    </lineage>
</organism>
<sequence>MEWSKFAEPRSITYPRRPPMSMLLLGKTWNCLNKIRTGHAQIKEMLFKWRLTESTQYDCGDLVQSIKHVVQEYPLRKFQGTWDDILTASPEAI</sequence>
<dbReference type="EMBL" id="CABPRJ010000011">
    <property type="protein sequence ID" value="VVC25305.1"/>
    <property type="molecule type" value="Genomic_DNA"/>
</dbReference>
<reference evidence="1 2" key="1">
    <citation type="submission" date="2019-08" db="EMBL/GenBank/DDBJ databases">
        <authorList>
            <person name="Alioto T."/>
            <person name="Alioto T."/>
            <person name="Gomez Garrido J."/>
        </authorList>
    </citation>
    <scope>NUCLEOTIDE SEQUENCE [LARGE SCALE GENOMIC DNA]</scope>
</reference>
<dbReference type="OrthoDB" id="6577684at2759"/>
<accession>A0A5E4M2L7</accession>
<proteinExistence type="predicted"/>